<protein>
    <submittedName>
        <fullName evidence="1">Uncharacterized protein</fullName>
    </submittedName>
</protein>
<sequence>MPARNKPYDRDKIGATFSPEHQEEIRMLAGLNYTPREIADYFKVDREQFIAEASDAGSIVRQLIEQGQIRVAADISLKLYANAKDGDIPSIQQLGRIRREKAFQVSKLDLFGGFEDKEIYEKLNEYISSGCSASLSRDEQTFFELLSTISSLDRKFGKRNTVRLLVAQYGMTYAKAVDLYEQADALFYSNRNSDREALRNKYADMLYDWAVQVADTAQSAKDFEIAGDLMMKSRAARGLDREDVQKLPAAMYLRPIRVFSLTPEVSGLPKVNRQQLAQHIAALQIPERERRRVRNDAFIEDVNIEEFIAYAEQSQN</sequence>
<reference evidence="1" key="1">
    <citation type="journal article" date="2022" name="Cell">
        <title>Design, construction, and in vivo augmentation of a complex gut microbiome.</title>
        <authorList>
            <person name="Cheng A.G."/>
            <person name="Ho P.Y."/>
            <person name="Aranda-Diaz A."/>
            <person name="Jain S."/>
            <person name="Yu F.B."/>
            <person name="Meng X."/>
            <person name="Wang M."/>
            <person name="Iakiviak M."/>
            <person name="Nagashima K."/>
            <person name="Zhao A."/>
            <person name="Murugkar P."/>
            <person name="Patil A."/>
            <person name="Atabakhsh K."/>
            <person name="Weakley A."/>
            <person name="Yan J."/>
            <person name="Brumbaugh A.R."/>
            <person name="Higginbottom S."/>
            <person name="Dimas A."/>
            <person name="Shiver A.L."/>
            <person name="Deutschbauer A."/>
            <person name="Neff N."/>
            <person name="Sonnenburg J.L."/>
            <person name="Huang K.C."/>
            <person name="Fischbach M.A."/>
        </authorList>
    </citation>
    <scope>NUCLEOTIDE SEQUENCE</scope>
    <source>
        <strain evidence="1">JC50</strain>
    </source>
</reference>
<keyword evidence="2" id="KW-1185">Reference proteome</keyword>
<evidence type="ECO:0000313" key="2">
    <source>
        <dbReference type="Proteomes" id="UP001058267"/>
    </source>
</evidence>
<evidence type="ECO:0000313" key="1">
    <source>
        <dbReference type="EMBL" id="UWN66173.1"/>
    </source>
</evidence>
<dbReference type="RefSeq" id="WP_019152283.1">
    <property type="nucleotide sequence ID" value="NZ_CP102252.1"/>
</dbReference>
<accession>A0ABY5VAA3</accession>
<dbReference type="EMBL" id="CP102252">
    <property type="protein sequence ID" value="UWN66173.1"/>
    <property type="molecule type" value="Genomic_DNA"/>
</dbReference>
<dbReference type="Proteomes" id="UP001058267">
    <property type="component" value="Chromosome"/>
</dbReference>
<proteinExistence type="predicted"/>
<name>A0ABY5VAA3_9BACT</name>
<organism evidence="1 2">
    <name type="scientific">Alistipes senegalensis JC50</name>
    <dbReference type="NCBI Taxonomy" id="1033732"/>
    <lineage>
        <taxon>Bacteria</taxon>
        <taxon>Pseudomonadati</taxon>
        <taxon>Bacteroidota</taxon>
        <taxon>Bacteroidia</taxon>
        <taxon>Bacteroidales</taxon>
        <taxon>Rikenellaceae</taxon>
        <taxon>Alistipes</taxon>
    </lineage>
</organism>
<gene>
    <name evidence="1" type="ORF">NQ519_04880</name>
</gene>